<protein>
    <submittedName>
        <fullName evidence="3">Uncharacterized protein</fullName>
    </submittedName>
</protein>
<dbReference type="PANTHER" id="PTHR37204:SF1">
    <property type="entry name" value="TRANSMEMBRANE PROTEIN"/>
    <property type="match status" value="1"/>
</dbReference>
<comment type="caution">
    <text evidence="3">The sequence shown here is derived from an EMBL/GenBank/DDBJ whole genome shotgun (WGS) entry which is preliminary data.</text>
</comment>
<feature type="region of interest" description="Disordered" evidence="1">
    <location>
        <begin position="1"/>
        <end position="29"/>
    </location>
</feature>
<evidence type="ECO:0000256" key="2">
    <source>
        <dbReference type="SAM" id="Phobius"/>
    </source>
</evidence>
<evidence type="ECO:0000313" key="4">
    <source>
        <dbReference type="Proteomes" id="UP000324897"/>
    </source>
</evidence>
<organism evidence="3 4">
    <name type="scientific">Eragrostis curvula</name>
    <name type="common">weeping love grass</name>
    <dbReference type="NCBI Taxonomy" id="38414"/>
    <lineage>
        <taxon>Eukaryota</taxon>
        <taxon>Viridiplantae</taxon>
        <taxon>Streptophyta</taxon>
        <taxon>Embryophyta</taxon>
        <taxon>Tracheophyta</taxon>
        <taxon>Spermatophyta</taxon>
        <taxon>Magnoliopsida</taxon>
        <taxon>Liliopsida</taxon>
        <taxon>Poales</taxon>
        <taxon>Poaceae</taxon>
        <taxon>PACMAD clade</taxon>
        <taxon>Chloridoideae</taxon>
        <taxon>Eragrostideae</taxon>
        <taxon>Eragrostidinae</taxon>
        <taxon>Eragrostis</taxon>
    </lineage>
</organism>
<gene>
    <name evidence="3" type="ORF">EJB05_09412</name>
</gene>
<dbReference type="Gramene" id="TVU42983">
    <property type="protein sequence ID" value="TVU42983"/>
    <property type="gene ID" value="EJB05_09412"/>
</dbReference>
<name>A0A5J9W4Y4_9POAL</name>
<reference evidence="3 4" key="1">
    <citation type="journal article" date="2019" name="Sci. Rep.">
        <title>A high-quality genome of Eragrostis curvula grass provides insights into Poaceae evolution and supports new strategies to enhance forage quality.</title>
        <authorList>
            <person name="Carballo J."/>
            <person name="Santos B.A.C.M."/>
            <person name="Zappacosta D."/>
            <person name="Garbus I."/>
            <person name="Selva J.P."/>
            <person name="Gallo C.A."/>
            <person name="Diaz A."/>
            <person name="Albertini E."/>
            <person name="Caccamo M."/>
            <person name="Echenique V."/>
        </authorList>
    </citation>
    <scope>NUCLEOTIDE SEQUENCE [LARGE SCALE GENOMIC DNA]</scope>
    <source>
        <strain evidence="4">cv. Victoria</strain>
        <tissue evidence="3">Leaf</tissue>
    </source>
</reference>
<feature type="transmembrane region" description="Helical" evidence="2">
    <location>
        <begin position="138"/>
        <end position="156"/>
    </location>
</feature>
<feature type="non-terminal residue" evidence="3">
    <location>
        <position position="1"/>
    </location>
</feature>
<dbReference type="EMBL" id="RWGY01000005">
    <property type="protein sequence ID" value="TVU42983.1"/>
    <property type="molecule type" value="Genomic_DNA"/>
</dbReference>
<dbReference type="PANTHER" id="PTHR37204">
    <property type="entry name" value="TRANSMEMBRANE PROTEIN"/>
    <property type="match status" value="1"/>
</dbReference>
<evidence type="ECO:0000256" key="1">
    <source>
        <dbReference type="SAM" id="MobiDB-lite"/>
    </source>
</evidence>
<sequence length="438" mass="48802">MPVPLDRTCRRLQPFSPPPPPLRPSQAKAELEGHLSGGVVWCLVGVEALNLWLQDGQEDVPVWRPRRGRCAHAGHERRLCRAALQGQGEWGAGRTESTTKHAPVRHAARIEFFPKAPLCRMATRTPSWSARSRSPATAVWFLPVAALLLVVLLLRWPRMASAPRSAASVPARRAELYAKMERDLDERGAAFLRGGETSQSLTLSDLFDTADGAVVPRLKAADPPVRANVLYLDPEFAAVISKAVKEVFAPYFDHVVWFQNTSMYHFSMFHASHHLEPIVATENEIEAEVEAVKRVTETVCPLKIVLDRVVLTSTGVLLGLWQVEYGTDPAEIRSRLREALPRAPQKQLYDPVLLHTSFARILGRPKLPQEQGASSFDYVKFFHELVAQVNGKIHGFQATVSELWYVEEYDVLALALNGKMKVRRLRLGCKGGQGSARP</sequence>
<evidence type="ECO:0000313" key="3">
    <source>
        <dbReference type="EMBL" id="TVU42983.1"/>
    </source>
</evidence>
<proteinExistence type="predicted"/>
<keyword evidence="4" id="KW-1185">Reference proteome</keyword>
<keyword evidence="2" id="KW-0472">Membrane</keyword>
<dbReference type="Proteomes" id="UP000324897">
    <property type="component" value="Unassembled WGS sequence"/>
</dbReference>
<dbReference type="AlphaFoldDB" id="A0A5J9W4Y4"/>
<keyword evidence="2" id="KW-0812">Transmembrane</keyword>
<accession>A0A5J9W4Y4</accession>
<dbReference type="OrthoDB" id="119121at2759"/>
<keyword evidence="2" id="KW-1133">Transmembrane helix</keyword>